<dbReference type="EMBL" id="KZ613782">
    <property type="protein sequence ID" value="PMD63071.1"/>
    <property type="molecule type" value="Genomic_DNA"/>
</dbReference>
<keyword evidence="4 5" id="KW-0472">Membrane</keyword>
<dbReference type="InterPro" id="IPR007568">
    <property type="entry name" value="RTA1"/>
</dbReference>
<evidence type="ECO:0000256" key="4">
    <source>
        <dbReference type="ARBA" id="ARBA00023136"/>
    </source>
</evidence>
<protein>
    <recommendedName>
        <fullName evidence="8">RTA1-domain-containing protein</fullName>
    </recommendedName>
</protein>
<dbReference type="OrthoDB" id="3358017at2759"/>
<evidence type="ECO:0000256" key="5">
    <source>
        <dbReference type="SAM" id="Phobius"/>
    </source>
</evidence>
<dbReference type="InParanoid" id="A0A2J6TJ84"/>
<proteinExistence type="predicted"/>
<reference evidence="6 7" key="1">
    <citation type="submission" date="2016-04" db="EMBL/GenBank/DDBJ databases">
        <title>A degradative enzymes factory behind the ericoid mycorrhizal symbiosis.</title>
        <authorList>
            <consortium name="DOE Joint Genome Institute"/>
            <person name="Martino E."/>
            <person name="Morin E."/>
            <person name="Grelet G."/>
            <person name="Kuo A."/>
            <person name="Kohler A."/>
            <person name="Daghino S."/>
            <person name="Barry K."/>
            <person name="Choi C."/>
            <person name="Cichocki N."/>
            <person name="Clum A."/>
            <person name="Copeland A."/>
            <person name="Hainaut M."/>
            <person name="Haridas S."/>
            <person name="Labutti K."/>
            <person name="Lindquist E."/>
            <person name="Lipzen A."/>
            <person name="Khouja H.-R."/>
            <person name="Murat C."/>
            <person name="Ohm R."/>
            <person name="Olson A."/>
            <person name="Spatafora J."/>
            <person name="Veneault-Fourrey C."/>
            <person name="Henrissat B."/>
            <person name="Grigoriev I."/>
            <person name="Martin F."/>
            <person name="Perotto S."/>
        </authorList>
    </citation>
    <scope>NUCLEOTIDE SEQUENCE [LARGE SCALE GENOMIC DNA]</scope>
    <source>
        <strain evidence="6 7">E</strain>
    </source>
</reference>
<dbReference type="STRING" id="1095630.A0A2J6TJ84"/>
<name>A0A2J6TJ84_9HELO</name>
<dbReference type="PANTHER" id="PTHR31465">
    <property type="entry name" value="PROTEIN RTA1-RELATED"/>
    <property type="match status" value="1"/>
</dbReference>
<feature type="transmembrane region" description="Helical" evidence="5">
    <location>
        <begin position="170"/>
        <end position="188"/>
    </location>
</feature>
<keyword evidence="3 5" id="KW-1133">Transmembrane helix</keyword>
<dbReference type="RefSeq" id="XP_024739975.1">
    <property type="nucleotide sequence ID" value="XM_024884623.1"/>
</dbReference>
<keyword evidence="7" id="KW-1185">Reference proteome</keyword>
<feature type="transmembrane region" description="Helical" evidence="5">
    <location>
        <begin position="20"/>
        <end position="38"/>
    </location>
</feature>
<feature type="transmembrane region" description="Helical" evidence="5">
    <location>
        <begin position="122"/>
        <end position="150"/>
    </location>
</feature>
<dbReference type="GeneID" id="36592700"/>
<evidence type="ECO:0000313" key="6">
    <source>
        <dbReference type="EMBL" id="PMD63071.1"/>
    </source>
</evidence>
<comment type="subcellular location">
    <subcellularLocation>
        <location evidence="1">Membrane</location>
        <topology evidence="1">Multi-pass membrane protein</topology>
    </subcellularLocation>
</comment>
<accession>A0A2J6TJ84</accession>
<evidence type="ECO:0008006" key="8">
    <source>
        <dbReference type="Google" id="ProtNLM"/>
    </source>
</evidence>
<organism evidence="6 7">
    <name type="scientific">Hyaloscypha bicolor E</name>
    <dbReference type="NCBI Taxonomy" id="1095630"/>
    <lineage>
        <taxon>Eukaryota</taxon>
        <taxon>Fungi</taxon>
        <taxon>Dikarya</taxon>
        <taxon>Ascomycota</taxon>
        <taxon>Pezizomycotina</taxon>
        <taxon>Leotiomycetes</taxon>
        <taxon>Helotiales</taxon>
        <taxon>Hyaloscyphaceae</taxon>
        <taxon>Hyaloscypha</taxon>
        <taxon>Hyaloscypha bicolor</taxon>
    </lineage>
</organism>
<evidence type="ECO:0000256" key="2">
    <source>
        <dbReference type="ARBA" id="ARBA00022692"/>
    </source>
</evidence>
<dbReference type="PANTHER" id="PTHR31465:SF27">
    <property type="entry name" value="DOMAIN PROTEIN, PUTATIVE (AFU_ORTHOLOGUE AFUA_3G01030)-RELATED"/>
    <property type="match status" value="1"/>
</dbReference>
<dbReference type="AlphaFoldDB" id="A0A2J6TJ84"/>
<dbReference type="Pfam" id="PF04479">
    <property type="entry name" value="RTA1"/>
    <property type="match status" value="1"/>
</dbReference>
<keyword evidence="2 5" id="KW-0812">Transmembrane</keyword>
<feature type="transmembrane region" description="Helical" evidence="5">
    <location>
        <begin position="200"/>
        <end position="227"/>
    </location>
</feature>
<evidence type="ECO:0000313" key="7">
    <source>
        <dbReference type="Proteomes" id="UP000235371"/>
    </source>
</evidence>
<sequence>MTVLESQNVYYLWKFLPSTPAAVAFLLLFIVTTALHTCRMIKTKIWFCTVFVIDGFLIGYIGRCIAHNSTGTLMLFIQQNFFILLAPALFAASIYMVLGRITWSVRGERHSLIRTHWLTHAFVFGDVLSFMIQGVISFGLFIITAVIFQVRISKFTTAESYNNPDVPWKGNLYALYAMSVLVLIRSIFRAVEYSMGYDGYALAHAWTLYVFDSMPMASVMVVCFWRYRIQTAHQGNKRGVWGTGARSRGHSVLETHSITGIFAGFGSV</sequence>
<dbReference type="Proteomes" id="UP000235371">
    <property type="component" value="Unassembled WGS sequence"/>
</dbReference>
<gene>
    <name evidence="6" type="ORF">K444DRAFT_641455</name>
</gene>
<feature type="transmembrane region" description="Helical" evidence="5">
    <location>
        <begin position="81"/>
        <end position="101"/>
    </location>
</feature>
<feature type="transmembrane region" description="Helical" evidence="5">
    <location>
        <begin position="45"/>
        <end position="61"/>
    </location>
</feature>
<evidence type="ECO:0000256" key="1">
    <source>
        <dbReference type="ARBA" id="ARBA00004141"/>
    </source>
</evidence>
<dbReference type="GO" id="GO:0016020">
    <property type="term" value="C:membrane"/>
    <property type="evidence" value="ECO:0007669"/>
    <property type="project" value="UniProtKB-SubCell"/>
</dbReference>
<evidence type="ECO:0000256" key="3">
    <source>
        <dbReference type="ARBA" id="ARBA00022989"/>
    </source>
</evidence>